<gene>
    <name evidence="1" type="ORF">BFGS077_004560</name>
</gene>
<evidence type="ECO:0000313" key="1">
    <source>
        <dbReference type="EMBL" id="MDT6979223.1"/>
    </source>
</evidence>
<dbReference type="EMBL" id="JAVFHL010000003">
    <property type="protein sequence ID" value="MDT6979223.1"/>
    <property type="molecule type" value="Genomic_DNA"/>
</dbReference>
<comment type="caution">
    <text evidence="1">The sequence shown here is derived from an EMBL/GenBank/DDBJ whole genome shotgun (WGS) entry which is preliminary data.</text>
</comment>
<evidence type="ECO:0000313" key="2">
    <source>
        <dbReference type="Proteomes" id="UP001258434"/>
    </source>
</evidence>
<name>A0ABD5G341_BACFG</name>
<reference evidence="2" key="1">
    <citation type="submission" date="2023-07" db="EMBL/GenBank/DDBJ databases">
        <title>A gut symbiont ubiquitin homologue binds and inactivates peptidyl-prolyl isomerase to mediate the interbacterial arms race in the human gut.</title>
        <authorList>
            <person name="Jiang K."/>
            <person name="Li W."/>
            <person name="Tong M."/>
            <person name="Xu J."/>
            <person name="Chen Z."/>
            <person name="Yang Y."/>
            <person name="Zang Y."/>
            <person name="Jiao X."/>
            <person name="Liu C."/>
            <person name="Lim B."/>
            <person name="Jiang X."/>
            <person name="Wang J."/>
            <person name="Wu D."/>
            <person name="Wang M."/>
            <person name="Liu S.-J."/>
            <person name="Shao F."/>
            <person name="Gao X."/>
        </authorList>
    </citation>
    <scope>NUCLEOTIDE SEQUENCE [LARGE SCALE GENOMIC DNA]</scope>
    <source>
        <strain evidence="2">GS077</strain>
    </source>
</reference>
<protein>
    <submittedName>
        <fullName evidence="1">Uncharacterized protein</fullName>
    </submittedName>
</protein>
<accession>A0ABD5G341</accession>
<dbReference type="Proteomes" id="UP001258434">
    <property type="component" value="Unassembled WGS sequence"/>
</dbReference>
<sequence length="71" mass="8474">MNRINAKAWLPRKQHYKNKLKYELIYSGYRVDLVSQSKHLLKTKTLLYRMRVNENSLYVNSLGVKTALMPF</sequence>
<reference evidence="1 2" key="2">
    <citation type="submission" date="2023-08" db="EMBL/GenBank/DDBJ databases">
        <authorList>
            <person name="Du M."/>
            <person name="Liu C."/>
            <person name="Liu S.-J."/>
        </authorList>
    </citation>
    <scope>NUCLEOTIDE SEQUENCE [LARGE SCALE GENOMIC DNA]</scope>
    <source>
        <strain evidence="1 2">GS077</strain>
    </source>
</reference>
<organism evidence="1 2">
    <name type="scientific">Bacteroides fragilis</name>
    <dbReference type="NCBI Taxonomy" id="817"/>
    <lineage>
        <taxon>Bacteria</taxon>
        <taxon>Pseudomonadati</taxon>
        <taxon>Bacteroidota</taxon>
        <taxon>Bacteroidia</taxon>
        <taxon>Bacteroidales</taxon>
        <taxon>Bacteroidaceae</taxon>
        <taxon>Bacteroides</taxon>
    </lineage>
</organism>
<proteinExistence type="predicted"/>
<dbReference type="AlphaFoldDB" id="A0ABD5G341"/>